<evidence type="ECO:0000313" key="2">
    <source>
        <dbReference type="EMBL" id="OJD22263.1"/>
    </source>
</evidence>
<accession>A0A1J9R1B0</accession>
<keyword evidence="3" id="KW-1185">Reference proteome</keyword>
<proteinExistence type="predicted"/>
<feature type="compositionally biased region" description="Polar residues" evidence="1">
    <location>
        <begin position="56"/>
        <end position="72"/>
    </location>
</feature>
<evidence type="ECO:0000313" key="3">
    <source>
        <dbReference type="Proteomes" id="UP000242791"/>
    </source>
</evidence>
<sequence length="109" mass="12380">MEPSPPVASRRKRLKARAKDWLYEKKAKERKNRVSSNLGTGVHHLRKSAAEDGGIPQQQSDDSQIVSTGSVQALPEQSNTLPATLPHRLHWPENLWDETYANLLDQKRM</sequence>
<dbReference type="STRING" id="1658174.A0A1J9R1B0"/>
<name>A0A1J9R1B0_9EURO</name>
<protein>
    <submittedName>
        <fullName evidence="2">Uncharacterized protein</fullName>
    </submittedName>
</protein>
<feature type="region of interest" description="Disordered" evidence="1">
    <location>
        <begin position="27"/>
        <end position="72"/>
    </location>
</feature>
<dbReference type="EMBL" id="LGTZ01001118">
    <property type="protein sequence ID" value="OJD22263.1"/>
    <property type="molecule type" value="Genomic_DNA"/>
</dbReference>
<dbReference type="OrthoDB" id="674604at2759"/>
<gene>
    <name evidence="2" type="ORF">ACJ73_06393</name>
</gene>
<dbReference type="VEuPathDB" id="FungiDB:ACJ73_06393"/>
<dbReference type="Proteomes" id="UP000242791">
    <property type="component" value="Unassembled WGS sequence"/>
</dbReference>
<dbReference type="AlphaFoldDB" id="A0A1J9R1B0"/>
<comment type="caution">
    <text evidence="2">The sequence shown here is derived from an EMBL/GenBank/DDBJ whole genome shotgun (WGS) entry which is preliminary data.</text>
</comment>
<organism evidence="2 3">
    <name type="scientific">Blastomyces percursus</name>
    <dbReference type="NCBI Taxonomy" id="1658174"/>
    <lineage>
        <taxon>Eukaryota</taxon>
        <taxon>Fungi</taxon>
        <taxon>Dikarya</taxon>
        <taxon>Ascomycota</taxon>
        <taxon>Pezizomycotina</taxon>
        <taxon>Eurotiomycetes</taxon>
        <taxon>Eurotiomycetidae</taxon>
        <taxon>Onygenales</taxon>
        <taxon>Ajellomycetaceae</taxon>
        <taxon>Blastomyces</taxon>
    </lineage>
</organism>
<reference evidence="2 3" key="1">
    <citation type="submission" date="2015-08" db="EMBL/GenBank/DDBJ databases">
        <title>Emmonsia species relationships and genome sequence.</title>
        <authorList>
            <person name="Cuomo C.A."/>
            <person name="Schwartz I.S."/>
            <person name="Kenyon C."/>
            <person name="De Hoog G.S."/>
            <person name="Govender N.P."/>
            <person name="Botha A."/>
            <person name="Moreno L."/>
            <person name="De Vries M."/>
            <person name="Munoz J.F."/>
            <person name="Stielow J.B."/>
        </authorList>
    </citation>
    <scope>NUCLEOTIDE SEQUENCE [LARGE SCALE GENOMIC DNA]</scope>
    <source>
        <strain evidence="2 3">EI222</strain>
    </source>
</reference>
<evidence type="ECO:0000256" key="1">
    <source>
        <dbReference type="SAM" id="MobiDB-lite"/>
    </source>
</evidence>